<keyword evidence="2" id="KW-0378">Hydrolase</keyword>
<comment type="caution">
    <text evidence="2">The sequence shown here is derived from an EMBL/GenBank/DDBJ whole genome shotgun (WGS) entry which is preliminary data.</text>
</comment>
<protein>
    <submittedName>
        <fullName evidence="2">DNA helicase Pif1-like protein</fullName>
    </submittedName>
</protein>
<dbReference type="EMBL" id="PKPP01002500">
    <property type="protein sequence ID" value="PWA74854.1"/>
    <property type="molecule type" value="Genomic_DNA"/>
</dbReference>
<gene>
    <name evidence="2" type="ORF">CTI12_AA246560</name>
</gene>
<feature type="compositionally biased region" description="Basic residues" evidence="1">
    <location>
        <begin position="174"/>
        <end position="183"/>
    </location>
</feature>
<keyword evidence="2" id="KW-0067">ATP-binding</keyword>
<feature type="compositionally biased region" description="Polar residues" evidence="1">
    <location>
        <begin position="123"/>
        <end position="134"/>
    </location>
</feature>
<name>A0A2U1NMW3_ARTAN</name>
<proteinExistence type="predicted"/>
<dbReference type="AlphaFoldDB" id="A0A2U1NMW3"/>
<dbReference type="PANTHER" id="PTHR45786:SF74">
    <property type="entry name" value="ATP-DEPENDENT DNA HELICASE"/>
    <property type="match status" value="1"/>
</dbReference>
<organism evidence="2 3">
    <name type="scientific">Artemisia annua</name>
    <name type="common">Sweet wormwood</name>
    <dbReference type="NCBI Taxonomy" id="35608"/>
    <lineage>
        <taxon>Eukaryota</taxon>
        <taxon>Viridiplantae</taxon>
        <taxon>Streptophyta</taxon>
        <taxon>Embryophyta</taxon>
        <taxon>Tracheophyta</taxon>
        <taxon>Spermatophyta</taxon>
        <taxon>Magnoliopsida</taxon>
        <taxon>eudicotyledons</taxon>
        <taxon>Gunneridae</taxon>
        <taxon>Pentapetalae</taxon>
        <taxon>asterids</taxon>
        <taxon>campanulids</taxon>
        <taxon>Asterales</taxon>
        <taxon>Asteraceae</taxon>
        <taxon>Asteroideae</taxon>
        <taxon>Anthemideae</taxon>
        <taxon>Artemisiinae</taxon>
        <taxon>Artemisia</taxon>
    </lineage>
</organism>
<accession>A0A2U1NMW3</accession>
<reference evidence="2 3" key="1">
    <citation type="journal article" date="2018" name="Mol. Plant">
        <title>The genome of Artemisia annua provides insight into the evolution of Asteraceae family and artemisinin biosynthesis.</title>
        <authorList>
            <person name="Shen Q."/>
            <person name="Zhang L."/>
            <person name="Liao Z."/>
            <person name="Wang S."/>
            <person name="Yan T."/>
            <person name="Shi P."/>
            <person name="Liu M."/>
            <person name="Fu X."/>
            <person name="Pan Q."/>
            <person name="Wang Y."/>
            <person name="Lv Z."/>
            <person name="Lu X."/>
            <person name="Zhang F."/>
            <person name="Jiang W."/>
            <person name="Ma Y."/>
            <person name="Chen M."/>
            <person name="Hao X."/>
            <person name="Li L."/>
            <person name="Tang Y."/>
            <person name="Lv G."/>
            <person name="Zhou Y."/>
            <person name="Sun X."/>
            <person name="Brodelius P.E."/>
            <person name="Rose J.K.C."/>
            <person name="Tang K."/>
        </authorList>
    </citation>
    <scope>NUCLEOTIDE SEQUENCE [LARGE SCALE GENOMIC DNA]</scope>
    <source>
        <strain evidence="3">cv. Huhao1</strain>
        <tissue evidence="2">Leaf</tissue>
    </source>
</reference>
<dbReference type="PANTHER" id="PTHR45786">
    <property type="entry name" value="DNA BINDING PROTEIN-LIKE"/>
    <property type="match status" value="1"/>
</dbReference>
<feature type="region of interest" description="Disordered" evidence="1">
    <location>
        <begin position="499"/>
        <end position="562"/>
    </location>
</feature>
<feature type="region of interest" description="Disordered" evidence="1">
    <location>
        <begin position="151"/>
        <end position="200"/>
    </location>
</feature>
<feature type="compositionally biased region" description="Polar residues" evidence="1">
    <location>
        <begin position="151"/>
        <end position="169"/>
    </location>
</feature>
<feature type="compositionally biased region" description="Polar residues" evidence="1">
    <location>
        <begin position="95"/>
        <end position="106"/>
    </location>
</feature>
<evidence type="ECO:0000313" key="3">
    <source>
        <dbReference type="Proteomes" id="UP000245207"/>
    </source>
</evidence>
<feature type="region of interest" description="Disordered" evidence="1">
    <location>
        <begin position="216"/>
        <end position="243"/>
    </location>
</feature>
<keyword evidence="2" id="KW-0547">Nucleotide-binding</keyword>
<evidence type="ECO:0000313" key="2">
    <source>
        <dbReference type="EMBL" id="PWA74854.1"/>
    </source>
</evidence>
<dbReference type="GO" id="GO:0004386">
    <property type="term" value="F:helicase activity"/>
    <property type="evidence" value="ECO:0007669"/>
    <property type="project" value="UniProtKB-KW"/>
</dbReference>
<sequence>MAGHPFGDLKRGQVDGSSQNINLTASSSTPLFHEVTQENSVYEQLQKLQQPSFQQHSYLHANGSTPVQPLPFVVKYPAQCTYTNNLPKRKHQCDPSFTINKGQQRKGNPADDTGLYMDDSRNYSHSSVGYQGVTNGKRRRNDETLTQFHESMVTSKTSSLYQYPNSSEGTSSSYKRKSKRTNKHSAIDEPANCNTDKRRRNDQTLTQFHESMLTSKTNCPYQYPNSAEGTSSSYKRKSRRANKHSAIDEPANCNIDVSPLYIDLGDCSWRCEYCNVVFWYGERLKRAPKNKLYIYDTVNEVANRMNVFGGEEKSNLSPQIVQNLIQILDEHNELVQIFRTARDKCNERNVPEFKVQLYNVVGAQQYQLPSSGTLGAIVFESGPNTRTDYDVIVEYRDRGPHRINKLHSSYMFLQFPLLFVYGQPGYNKDLTLREVDPKKKRKKLSMNAYYTYQLHERFDILKSGKIFGRCNAGSGITNPSTEIVEHTSISDLVTIKTEQETVEQQDPQQKDKGITSDSTPPPTPGTSNIISKEQKAPPPETKTAKRTLFHDKSGDLKKTKKE</sequence>
<keyword evidence="3" id="KW-1185">Reference proteome</keyword>
<keyword evidence="2" id="KW-0347">Helicase</keyword>
<dbReference type="Proteomes" id="UP000245207">
    <property type="component" value="Unassembled WGS sequence"/>
</dbReference>
<feature type="compositionally biased region" description="Basic residues" evidence="1">
    <location>
        <begin position="234"/>
        <end position="243"/>
    </location>
</feature>
<feature type="compositionally biased region" description="Polar residues" evidence="1">
    <location>
        <begin position="216"/>
        <end position="233"/>
    </location>
</feature>
<feature type="region of interest" description="Disordered" evidence="1">
    <location>
        <begin position="93"/>
        <end position="139"/>
    </location>
</feature>
<feature type="region of interest" description="Disordered" evidence="1">
    <location>
        <begin position="1"/>
        <end position="23"/>
    </location>
</feature>
<feature type="compositionally biased region" description="Basic and acidic residues" evidence="1">
    <location>
        <begin position="548"/>
        <end position="562"/>
    </location>
</feature>
<evidence type="ECO:0000256" key="1">
    <source>
        <dbReference type="SAM" id="MobiDB-lite"/>
    </source>
</evidence>